<dbReference type="Proteomes" id="UP000001919">
    <property type="component" value="Chromosome"/>
</dbReference>
<organism evidence="2 3">
    <name type="scientific">Brachybacterium faecium (strain ATCC 43885 / DSM 4810 / JCM 11609 / LMG 19847 / NBRC 14762 / NCIMB 9860 / 6-10)</name>
    <dbReference type="NCBI Taxonomy" id="446465"/>
    <lineage>
        <taxon>Bacteria</taxon>
        <taxon>Bacillati</taxon>
        <taxon>Actinomycetota</taxon>
        <taxon>Actinomycetes</taxon>
        <taxon>Micrococcales</taxon>
        <taxon>Dermabacteraceae</taxon>
        <taxon>Brachybacterium</taxon>
    </lineage>
</organism>
<protein>
    <submittedName>
        <fullName evidence="2">Uncharacterized protein</fullName>
    </submittedName>
</protein>
<name>C7MHD1_BRAFD</name>
<dbReference type="AlphaFoldDB" id="C7MHD1"/>
<dbReference type="EMBL" id="CP001643">
    <property type="protein sequence ID" value="ACU84340.1"/>
    <property type="molecule type" value="Genomic_DNA"/>
</dbReference>
<evidence type="ECO:0000256" key="1">
    <source>
        <dbReference type="SAM" id="MobiDB-lite"/>
    </source>
</evidence>
<accession>C7MHD1</accession>
<dbReference type="eggNOG" id="ENOG5031N8A">
    <property type="taxonomic scope" value="Bacteria"/>
</dbReference>
<evidence type="ECO:0000313" key="2">
    <source>
        <dbReference type="EMBL" id="ACU84340.1"/>
    </source>
</evidence>
<reference evidence="2 3" key="1">
    <citation type="journal article" date="2009" name="Stand. Genomic Sci.">
        <title>Complete genome sequence of Brachybacterium faecium type strain (Schefferle 6-10).</title>
        <authorList>
            <person name="Lapidus A."/>
            <person name="Pukall R."/>
            <person name="Labuttii K."/>
            <person name="Copeland A."/>
            <person name="Del Rio T.G."/>
            <person name="Nolan M."/>
            <person name="Chen F."/>
            <person name="Lucas S."/>
            <person name="Tice H."/>
            <person name="Cheng J.F."/>
            <person name="Bruce D."/>
            <person name="Goodwin L."/>
            <person name="Pitluck S."/>
            <person name="Rohde M."/>
            <person name="Goker M."/>
            <person name="Pati A."/>
            <person name="Ivanova N."/>
            <person name="Mavrommatis K."/>
            <person name="Chen A."/>
            <person name="Palaniappan K."/>
            <person name="D'haeseleer P."/>
            <person name="Chain P."/>
            <person name="Bristow J."/>
            <person name="Eisen J.A."/>
            <person name="Markowitz V."/>
            <person name="Hugenholtz P."/>
            <person name="Kyrpides N.C."/>
            <person name="Klenk H.P."/>
        </authorList>
    </citation>
    <scope>NUCLEOTIDE SEQUENCE [LARGE SCALE GENOMIC DNA]</scope>
    <source>
        <strain evidence="3">ATCC 43885 / DSM 4810 / JCM 11609 / LMG 19847 / NBRC 14762 / NCIMB 9860 / 6-10</strain>
    </source>
</reference>
<dbReference type="OrthoDB" id="4794003at2"/>
<dbReference type="KEGG" id="bfa:Bfae_04700"/>
<dbReference type="HOGENOM" id="CLU_2258320_0_0_11"/>
<sequence length="103" mass="11227">MEHITVAGSPDPVPTSAVAEKLLRDRLDATRQKRGDEAAERLETLVGERIATLLEAGTPSIDFATMRSIVDYIELPDEDENTTGIGRALQNVKDKLAQRGGPR</sequence>
<dbReference type="PATRIC" id="fig|446465.5.peg.464"/>
<feature type="region of interest" description="Disordered" evidence="1">
    <location>
        <begin position="80"/>
        <end position="103"/>
    </location>
</feature>
<gene>
    <name evidence="2" type="ordered locus">Bfae_04700</name>
</gene>
<evidence type="ECO:0000313" key="3">
    <source>
        <dbReference type="Proteomes" id="UP000001919"/>
    </source>
</evidence>
<keyword evidence="3" id="KW-1185">Reference proteome</keyword>
<proteinExistence type="predicted"/>